<dbReference type="Proteomes" id="UP000035100">
    <property type="component" value="Unassembled WGS sequence"/>
</dbReference>
<gene>
    <name evidence="2" type="ORF">Wenmar_03698</name>
</gene>
<reference evidence="2 3" key="1">
    <citation type="submission" date="2013-01" db="EMBL/GenBank/DDBJ databases">
        <authorList>
            <person name="Fiebig A."/>
            <person name="Goeker M."/>
            <person name="Klenk H.-P.P."/>
        </authorList>
    </citation>
    <scope>NUCLEOTIDE SEQUENCE [LARGE SCALE GENOMIC DNA]</scope>
    <source>
        <strain evidence="2 3">DSM 24838</strain>
    </source>
</reference>
<accession>A0A0D0PZH1</accession>
<sequence length="103" mass="10782">MLPFKPTLFAAFLGPSPAWLQPVSVAWTAPKGEPAAFYGWWGDMALAPHLASVLAARAPGGVTVTFHPPVPPEGDRKALASRLEGTVRAGLEADLSPSRPPVS</sequence>
<feature type="chain" id="PRO_5002230083" evidence="1">
    <location>
        <begin position="21"/>
        <end position="103"/>
    </location>
</feature>
<evidence type="ECO:0000256" key="1">
    <source>
        <dbReference type="SAM" id="SignalP"/>
    </source>
</evidence>
<keyword evidence="3" id="KW-1185">Reference proteome</keyword>
<evidence type="ECO:0000313" key="3">
    <source>
        <dbReference type="Proteomes" id="UP000035100"/>
    </source>
</evidence>
<organism evidence="2 3">
    <name type="scientific">Wenxinia marina DSM 24838</name>
    <dbReference type="NCBI Taxonomy" id="1123501"/>
    <lineage>
        <taxon>Bacteria</taxon>
        <taxon>Pseudomonadati</taxon>
        <taxon>Pseudomonadota</taxon>
        <taxon>Alphaproteobacteria</taxon>
        <taxon>Rhodobacterales</taxon>
        <taxon>Roseobacteraceae</taxon>
        <taxon>Wenxinia</taxon>
    </lineage>
</organism>
<dbReference type="RefSeq" id="WP_367834164.1">
    <property type="nucleotide sequence ID" value="NZ_KN848375.1"/>
</dbReference>
<keyword evidence="1" id="KW-0732">Signal</keyword>
<dbReference type="STRING" id="1123501.Wenmar_03698"/>
<evidence type="ECO:0000313" key="2">
    <source>
        <dbReference type="EMBL" id="KIQ67739.1"/>
    </source>
</evidence>
<dbReference type="PATRIC" id="fig|1123501.6.peg.3825"/>
<dbReference type="eggNOG" id="COG0204">
    <property type="taxonomic scope" value="Bacteria"/>
</dbReference>
<proteinExistence type="predicted"/>
<dbReference type="AlphaFoldDB" id="A0A0D0PZH1"/>
<dbReference type="EMBL" id="AONG01000020">
    <property type="protein sequence ID" value="KIQ67739.1"/>
    <property type="molecule type" value="Genomic_DNA"/>
</dbReference>
<protein>
    <submittedName>
        <fullName evidence="2">Uncharacterized protein</fullName>
    </submittedName>
</protein>
<feature type="signal peptide" evidence="1">
    <location>
        <begin position="1"/>
        <end position="20"/>
    </location>
</feature>
<name>A0A0D0PZH1_9RHOB</name>
<comment type="caution">
    <text evidence="2">The sequence shown here is derived from an EMBL/GenBank/DDBJ whole genome shotgun (WGS) entry which is preliminary data.</text>
</comment>